<keyword evidence="2" id="KW-0789">Thiol protease inhibitor</keyword>
<protein>
    <submittedName>
        <fullName evidence="4">Protease inhibitor I42 family protein</fullName>
    </submittedName>
</protein>
<dbReference type="Pfam" id="PF09394">
    <property type="entry name" value="Inhibitor_I42"/>
    <property type="match status" value="1"/>
</dbReference>
<reference evidence="4" key="1">
    <citation type="submission" date="2022-12" db="EMBL/GenBank/DDBJ databases">
        <authorList>
            <person name="Wang J."/>
        </authorList>
    </citation>
    <scope>NUCLEOTIDE SEQUENCE</scope>
    <source>
        <strain evidence="4">HY-42-06</strain>
    </source>
</reference>
<gene>
    <name evidence="4" type="ORF">OXH55_08745</name>
</gene>
<comment type="caution">
    <text evidence="4">The sequence shown here is derived from an EMBL/GenBank/DDBJ whole genome shotgun (WGS) entry which is preliminary data.</text>
</comment>
<evidence type="ECO:0000256" key="2">
    <source>
        <dbReference type="ARBA" id="ARBA00022704"/>
    </source>
</evidence>
<keyword evidence="5" id="KW-1185">Reference proteome</keyword>
<dbReference type="InterPro" id="IPR036331">
    <property type="entry name" value="Chagasin-like_sf"/>
</dbReference>
<evidence type="ECO:0000256" key="1">
    <source>
        <dbReference type="ARBA" id="ARBA00022690"/>
    </source>
</evidence>
<dbReference type="Gene3D" id="2.60.40.2020">
    <property type="match status" value="1"/>
</dbReference>
<dbReference type="GO" id="GO:0030414">
    <property type="term" value="F:peptidase inhibitor activity"/>
    <property type="evidence" value="ECO:0007669"/>
    <property type="project" value="UniProtKB-KW"/>
</dbReference>
<proteinExistence type="predicted"/>
<dbReference type="InterPro" id="IPR018990">
    <property type="entry name" value="Prot_inh_I42_chagasin"/>
</dbReference>
<evidence type="ECO:0000313" key="5">
    <source>
        <dbReference type="Proteomes" id="UP001079657"/>
    </source>
</evidence>
<evidence type="ECO:0000313" key="4">
    <source>
        <dbReference type="EMBL" id="MCY6370717.1"/>
    </source>
</evidence>
<evidence type="ECO:0000259" key="3">
    <source>
        <dbReference type="Pfam" id="PF09394"/>
    </source>
</evidence>
<dbReference type="RefSeq" id="WP_268049535.1">
    <property type="nucleotide sequence ID" value="NZ_JAPQES010000002.1"/>
</dbReference>
<dbReference type="EMBL" id="JAPQES010000002">
    <property type="protein sequence ID" value="MCY6370717.1"/>
    <property type="molecule type" value="Genomic_DNA"/>
</dbReference>
<accession>A0ABT4CNT2</accession>
<name>A0ABT4CNT2_9CLOT</name>
<keyword evidence="1 4" id="KW-0646">Protease inhibitor</keyword>
<organism evidence="4 5">
    <name type="scientific">Clostridium ganghwense</name>
    <dbReference type="NCBI Taxonomy" id="312089"/>
    <lineage>
        <taxon>Bacteria</taxon>
        <taxon>Bacillati</taxon>
        <taxon>Bacillota</taxon>
        <taxon>Clostridia</taxon>
        <taxon>Eubacteriales</taxon>
        <taxon>Clostridiaceae</taxon>
        <taxon>Clostridium</taxon>
    </lineage>
</organism>
<feature type="domain" description="Proteinase inhibitor I42 chagasin" evidence="3">
    <location>
        <begin position="25"/>
        <end position="100"/>
    </location>
</feature>
<sequence>MKQILLSDSFTNKVRQCEDCAWFILDYVPTTPYKWVYVPDNSGVYKLHDKITLIPQPIGGIVGVGGKIIWKFIGCKVGSGSVCFNLVNITTNQTVKTIVVDIKVVNN</sequence>
<dbReference type="SUPFAM" id="SSF141066">
    <property type="entry name" value="ICP-like"/>
    <property type="match status" value="1"/>
</dbReference>
<dbReference type="Proteomes" id="UP001079657">
    <property type="component" value="Unassembled WGS sequence"/>
</dbReference>